<evidence type="ECO:0000256" key="2">
    <source>
        <dbReference type="ARBA" id="ARBA00009045"/>
    </source>
</evidence>
<evidence type="ECO:0000313" key="9">
    <source>
        <dbReference type="EMBL" id="VAW94586.1"/>
    </source>
</evidence>
<dbReference type="InterPro" id="IPR022764">
    <property type="entry name" value="Peptidase_S54_rhomboid_dom"/>
</dbReference>
<accession>A0A3B1APH8</accession>
<keyword evidence="6 7" id="KW-0472">Membrane</keyword>
<dbReference type="AlphaFoldDB" id="A0A3B1APH8"/>
<feature type="transmembrane region" description="Helical" evidence="7">
    <location>
        <begin position="16"/>
        <end position="34"/>
    </location>
</feature>
<dbReference type="Gene3D" id="1.25.40.10">
    <property type="entry name" value="Tetratricopeptide repeat domain"/>
    <property type="match status" value="1"/>
</dbReference>
<keyword evidence="3 7" id="KW-0812">Transmembrane</keyword>
<dbReference type="EMBL" id="UOFS01000018">
    <property type="protein sequence ID" value="VAW94586.1"/>
    <property type="molecule type" value="Genomic_DNA"/>
</dbReference>
<keyword evidence="5 7" id="KW-1133">Transmembrane helix</keyword>
<dbReference type="InterPro" id="IPR035952">
    <property type="entry name" value="Rhomboid-like_sf"/>
</dbReference>
<dbReference type="PANTHER" id="PTHR43731:SF14">
    <property type="entry name" value="PRESENILIN-ASSOCIATED RHOMBOID-LIKE PROTEIN, MITOCHONDRIAL"/>
    <property type="match status" value="1"/>
</dbReference>
<feature type="transmembrane region" description="Helical" evidence="7">
    <location>
        <begin position="163"/>
        <end position="180"/>
    </location>
</feature>
<feature type="transmembrane region" description="Helical" evidence="7">
    <location>
        <begin position="213"/>
        <end position="233"/>
    </location>
</feature>
<dbReference type="GO" id="GO:0016020">
    <property type="term" value="C:membrane"/>
    <property type="evidence" value="ECO:0007669"/>
    <property type="project" value="UniProtKB-SubCell"/>
</dbReference>
<protein>
    <recommendedName>
        <fullName evidence="8">Peptidase S54 rhomboid domain-containing protein</fullName>
    </recommendedName>
</protein>
<dbReference type="SUPFAM" id="SSF144091">
    <property type="entry name" value="Rhomboid-like"/>
    <property type="match status" value="1"/>
</dbReference>
<sequence length="487" mass="56249">MFLPLDKKLDWHNPPYITLVLIALNVLVFSIFQTNDTVKFKDTYNYYMNSMLYEYELPIYIKYLKNNSQTNKANTINSVFLNKKNQHKLQLVIFDMLADGGFKKALEQNTLMTPSDTNYKHWRQLRDQFDHKLNHITGYQYALIASEPEFLDFFTYQFLHADWAHLIGNMIFLFIFGFVLESALTRPIYIASYLVAGVGSGLFYIVLDPNNASASIGASGSISGLVGMYTVVFGFRKIKFFYYLLVYFNYVKAPAIILLPLWLLYNLSLQLWGPSNVNNLAHIGGLLSGSLIAFLIKRFTNLVDIDYVNENDDSDKYLSDYNKALDLVSKLEFEKASLIFQTLYATNPDDVNVQFQLYNISKHNPSSAMFHVQAQNLLSITKSDQESLKFLYNIYLEYKQIANPPQLSNDILFQIASKFIESAYSDEAEKIILLLLEQQPNYEKIPSGLAFLVKYYKSQSNEPKMLQYFEILKNNYPDSYDAKQTVI</sequence>
<feature type="transmembrane region" description="Helical" evidence="7">
    <location>
        <begin position="277"/>
        <end position="296"/>
    </location>
</feature>
<keyword evidence="4" id="KW-0378">Hydrolase</keyword>
<gene>
    <name evidence="9" type="ORF">MNBD_GAMMA22-2418</name>
</gene>
<comment type="subcellular location">
    <subcellularLocation>
        <location evidence="1">Membrane</location>
        <topology evidence="1">Multi-pass membrane protein</topology>
    </subcellularLocation>
</comment>
<evidence type="ECO:0000259" key="8">
    <source>
        <dbReference type="Pfam" id="PF01694"/>
    </source>
</evidence>
<evidence type="ECO:0000256" key="1">
    <source>
        <dbReference type="ARBA" id="ARBA00004141"/>
    </source>
</evidence>
<evidence type="ECO:0000256" key="5">
    <source>
        <dbReference type="ARBA" id="ARBA00022989"/>
    </source>
</evidence>
<evidence type="ECO:0000256" key="3">
    <source>
        <dbReference type="ARBA" id="ARBA00022692"/>
    </source>
</evidence>
<dbReference type="PANTHER" id="PTHR43731">
    <property type="entry name" value="RHOMBOID PROTEASE"/>
    <property type="match status" value="1"/>
</dbReference>
<name>A0A3B1APH8_9ZZZZ</name>
<dbReference type="InterPro" id="IPR050925">
    <property type="entry name" value="Rhomboid_protease_S54"/>
</dbReference>
<dbReference type="Gene3D" id="1.20.1540.10">
    <property type="entry name" value="Rhomboid-like"/>
    <property type="match status" value="1"/>
</dbReference>
<evidence type="ECO:0000256" key="4">
    <source>
        <dbReference type="ARBA" id="ARBA00022801"/>
    </source>
</evidence>
<feature type="transmembrane region" description="Helical" evidence="7">
    <location>
        <begin position="187"/>
        <end position="207"/>
    </location>
</feature>
<dbReference type="InterPro" id="IPR011990">
    <property type="entry name" value="TPR-like_helical_dom_sf"/>
</dbReference>
<dbReference type="Pfam" id="PF01694">
    <property type="entry name" value="Rhomboid"/>
    <property type="match status" value="1"/>
</dbReference>
<feature type="domain" description="Peptidase S54 rhomboid" evidence="8">
    <location>
        <begin position="149"/>
        <end position="297"/>
    </location>
</feature>
<reference evidence="9" key="1">
    <citation type="submission" date="2018-06" db="EMBL/GenBank/DDBJ databases">
        <authorList>
            <person name="Zhirakovskaya E."/>
        </authorList>
    </citation>
    <scope>NUCLEOTIDE SEQUENCE</scope>
</reference>
<dbReference type="GO" id="GO:0004252">
    <property type="term" value="F:serine-type endopeptidase activity"/>
    <property type="evidence" value="ECO:0007669"/>
    <property type="project" value="InterPro"/>
</dbReference>
<proteinExistence type="inferred from homology"/>
<feature type="transmembrane region" description="Helical" evidence="7">
    <location>
        <begin position="240"/>
        <end position="265"/>
    </location>
</feature>
<evidence type="ECO:0000256" key="7">
    <source>
        <dbReference type="SAM" id="Phobius"/>
    </source>
</evidence>
<organism evidence="9">
    <name type="scientific">hydrothermal vent metagenome</name>
    <dbReference type="NCBI Taxonomy" id="652676"/>
    <lineage>
        <taxon>unclassified sequences</taxon>
        <taxon>metagenomes</taxon>
        <taxon>ecological metagenomes</taxon>
    </lineage>
</organism>
<comment type="similarity">
    <text evidence="2">Belongs to the peptidase S54 family.</text>
</comment>
<evidence type="ECO:0000256" key="6">
    <source>
        <dbReference type="ARBA" id="ARBA00023136"/>
    </source>
</evidence>